<proteinExistence type="predicted"/>
<accession>A0A811ZG51</accession>
<feature type="region of interest" description="Disordered" evidence="1">
    <location>
        <begin position="118"/>
        <end position="178"/>
    </location>
</feature>
<feature type="compositionally biased region" description="Basic and acidic residues" evidence="1">
    <location>
        <begin position="123"/>
        <end position="132"/>
    </location>
</feature>
<protein>
    <submittedName>
        <fullName evidence="2">(raccoon dog) hypothetical protein</fullName>
    </submittedName>
</protein>
<sequence length="178" mass="19430">MTNGFSAEYTPTIFDYYFANVMVGGKLPNLGLWIQLNKKMTDYAPILSTNRSPSKHILSLSRVYVLQGLELPANAKTNSQWVGPTSCLPNGKLGTRKTSSNVKGYIPEKNAQHCQGRRTCRKCPQEREREAETQAEGEAGSMHREPDVGLDPGSPGSHPGPKAGAKPLCHPGIPKNKK</sequence>
<gene>
    <name evidence="2" type="ORF">NYPRO_LOCUS20580</name>
</gene>
<keyword evidence="3" id="KW-1185">Reference proteome</keyword>
<comment type="caution">
    <text evidence="2">The sequence shown here is derived from an EMBL/GenBank/DDBJ whole genome shotgun (WGS) entry which is preliminary data.</text>
</comment>
<name>A0A811ZG51_NYCPR</name>
<evidence type="ECO:0000256" key="1">
    <source>
        <dbReference type="SAM" id="MobiDB-lite"/>
    </source>
</evidence>
<organism evidence="2 3">
    <name type="scientific">Nyctereutes procyonoides</name>
    <name type="common">Raccoon dog</name>
    <name type="synonym">Canis procyonoides</name>
    <dbReference type="NCBI Taxonomy" id="34880"/>
    <lineage>
        <taxon>Eukaryota</taxon>
        <taxon>Metazoa</taxon>
        <taxon>Chordata</taxon>
        <taxon>Craniata</taxon>
        <taxon>Vertebrata</taxon>
        <taxon>Euteleostomi</taxon>
        <taxon>Mammalia</taxon>
        <taxon>Eutheria</taxon>
        <taxon>Laurasiatheria</taxon>
        <taxon>Carnivora</taxon>
        <taxon>Caniformia</taxon>
        <taxon>Canidae</taxon>
        <taxon>Nyctereutes</taxon>
    </lineage>
</organism>
<dbReference type="Proteomes" id="UP000645828">
    <property type="component" value="Unassembled WGS sequence"/>
</dbReference>
<reference evidence="2" key="1">
    <citation type="submission" date="2020-12" db="EMBL/GenBank/DDBJ databases">
        <authorList>
            <consortium name="Molecular Ecology Group"/>
        </authorList>
    </citation>
    <scope>NUCLEOTIDE SEQUENCE</scope>
    <source>
        <strain evidence="2">TBG_1078</strain>
    </source>
</reference>
<evidence type="ECO:0000313" key="3">
    <source>
        <dbReference type="Proteomes" id="UP000645828"/>
    </source>
</evidence>
<dbReference type="AlphaFoldDB" id="A0A811ZG51"/>
<evidence type="ECO:0000313" key="2">
    <source>
        <dbReference type="EMBL" id="CAD7687787.1"/>
    </source>
</evidence>
<dbReference type="EMBL" id="CAJHUB010000764">
    <property type="protein sequence ID" value="CAD7687787.1"/>
    <property type="molecule type" value="Genomic_DNA"/>
</dbReference>